<feature type="signal peptide" evidence="3">
    <location>
        <begin position="1"/>
        <end position="17"/>
    </location>
</feature>
<dbReference type="PANTHER" id="PTHR42693:SF33">
    <property type="entry name" value="ARYLSULFATASE"/>
    <property type="match status" value="1"/>
</dbReference>
<proteinExistence type="inferred from homology"/>
<reference evidence="5" key="1">
    <citation type="submission" date="2024-05" db="EMBL/GenBank/DDBJ databases">
        <title>Planctomycetes of the genus Singulisphaera possess chitinolytic capabilities.</title>
        <authorList>
            <person name="Ivanova A."/>
        </authorList>
    </citation>
    <scope>NUCLEOTIDE SEQUENCE</scope>
    <source>
        <strain evidence="5">Ch08T</strain>
    </source>
</reference>
<dbReference type="PANTHER" id="PTHR42693">
    <property type="entry name" value="ARYLSULFATASE FAMILY MEMBER"/>
    <property type="match status" value="1"/>
</dbReference>
<evidence type="ECO:0000313" key="5">
    <source>
        <dbReference type="EMBL" id="XBH01188.1"/>
    </source>
</evidence>
<dbReference type="RefSeq" id="WP_406693879.1">
    <property type="nucleotide sequence ID" value="NZ_CP155447.1"/>
</dbReference>
<gene>
    <name evidence="5" type="ORF">V5E97_22850</name>
</gene>
<dbReference type="InterPro" id="IPR017850">
    <property type="entry name" value="Alkaline_phosphatase_core_sf"/>
</dbReference>
<dbReference type="CDD" id="cd16027">
    <property type="entry name" value="SGSH"/>
    <property type="match status" value="1"/>
</dbReference>
<keyword evidence="3" id="KW-0732">Signal</keyword>
<evidence type="ECO:0000259" key="4">
    <source>
        <dbReference type="Pfam" id="PF00884"/>
    </source>
</evidence>
<feature type="region of interest" description="Disordered" evidence="2">
    <location>
        <begin position="492"/>
        <end position="526"/>
    </location>
</feature>
<comment type="similarity">
    <text evidence="1">Belongs to the sulfatase family.</text>
</comment>
<dbReference type="SUPFAM" id="SSF53649">
    <property type="entry name" value="Alkaline phosphatase-like"/>
    <property type="match status" value="1"/>
</dbReference>
<feature type="domain" description="Sulfatase N-terminal" evidence="4">
    <location>
        <begin position="31"/>
        <end position="317"/>
    </location>
</feature>
<evidence type="ECO:0000256" key="2">
    <source>
        <dbReference type="SAM" id="MobiDB-lite"/>
    </source>
</evidence>
<name>A0AAU7C7U4_9BACT</name>
<dbReference type="Pfam" id="PF00884">
    <property type="entry name" value="Sulfatase"/>
    <property type="match status" value="1"/>
</dbReference>
<dbReference type="InterPro" id="IPR050738">
    <property type="entry name" value="Sulfatase"/>
</dbReference>
<evidence type="ECO:0000256" key="3">
    <source>
        <dbReference type="SAM" id="SignalP"/>
    </source>
</evidence>
<protein>
    <submittedName>
        <fullName evidence="5">Sulfatase</fullName>
    </submittedName>
</protein>
<dbReference type="InterPro" id="IPR000917">
    <property type="entry name" value="Sulfatase_N"/>
</dbReference>
<evidence type="ECO:0000256" key="1">
    <source>
        <dbReference type="ARBA" id="ARBA00008779"/>
    </source>
</evidence>
<dbReference type="Gene3D" id="3.40.720.10">
    <property type="entry name" value="Alkaline Phosphatase, subunit A"/>
    <property type="match status" value="1"/>
</dbReference>
<dbReference type="EMBL" id="CP155447">
    <property type="protein sequence ID" value="XBH01188.1"/>
    <property type="molecule type" value="Genomic_DNA"/>
</dbReference>
<organism evidence="5">
    <name type="scientific">Singulisphaera sp. Ch08</name>
    <dbReference type="NCBI Taxonomy" id="3120278"/>
    <lineage>
        <taxon>Bacteria</taxon>
        <taxon>Pseudomonadati</taxon>
        <taxon>Planctomycetota</taxon>
        <taxon>Planctomycetia</taxon>
        <taxon>Isosphaerales</taxon>
        <taxon>Isosphaeraceae</taxon>
        <taxon>Singulisphaera</taxon>
    </lineage>
</organism>
<sequence length="526" mass="58608">MRSLLSPLLLATLVSLADPTDTIAAGGADRPNILFIIFDDWGWNHAGAYGCSWVKTPNFDRVAREGVLFKNAFTSNPKCSPCRASILTGRNSWQLEEAACHYGIFPRKFAVYPELLEAAGYTVGLTGKGWGPGDHQSTGFTRNPAGPLFDEHTTKPPASGIARTDYARNFASFLDKRPADRPFCFWMGFKEPHRDYERHSGVRLGKRPEDVKVPAYLPDLDVVRDDLLDYAVEVEHADAHIGKVLEALKEAGELERTLIVVTSDHGMPFPRVKGQIYEDGFHLPLAIRWGDAIKPGRVVDDFINVRDFAPTFLELAGLPPHPQVTGRSLVELLRSPASGWVDRSRNVMLAGKERHDLGRPYDWGYPARAIRTPEFLYVHNYFPDRWPVGNPETDFGNCDPGPTKELLKTIGGEFYEIAFGKRPMAALYRLADDPECVRNLASDPAYATVMATLRDQMITMLREEKDPRALGNGAIFETYKYVGPRAKGYDTWLKEHNPGPTTDPQTERVPAKKAGGKRGKAQADTP</sequence>
<accession>A0AAU7C7U4</accession>
<dbReference type="GO" id="GO:0004065">
    <property type="term" value="F:arylsulfatase activity"/>
    <property type="evidence" value="ECO:0007669"/>
    <property type="project" value="TreeGrafter"/>
</dbReference>
<feature type="chain" id="PRO_5043391839" evidence="3">
    <location>
        <begin position="18"/>
        <end position="526"/>
    </location>
</feature>
<dbReference type="AlphaFoldDB" id="A0AAU7C7U4"/>